<evidence type="ECO:0000313" key="4">
    <source>
        <dbReference type="Proteomes" id="UP001232584"/>
    </source>
</evidence>
<evidence type="ECO:0000313" key="3">
    <source>
        <dbReference type="EMBL" id="MDQ0557340.1"/>
    </source>
</evidence>
<dbReference type="InterPro" id="IPR040680">
    <property type="entry name" value="DUF5643"/>
</dbReference>
<dbReference type="Pfam" id="PF18705">
    <property type="entry name" value="DUF5643"/>
    <property type="match status" value="1"/>
</dbReference>
<organism evidence="3 4">
    <name type="scientific">Paraclostridium ghonii</name>
    <dbReference type="NCBI Taxonomy" id="29358"/>
    <lineage>
        <taxon>Bacteria</taxon>
        <taxon>Bacillati</taxon>
        <taxon>Bacillota</taxon>
        <taxon>Clostridia</taxon>
        <taxon>Peptostreptococcales</taxon>
        <taxon>Peptostreptococcaceae</taxon>
        <taxon>Paraclostridium</taxon>
    </lineage>
</organism>
<feature type="domain" description="DUF5643" evidence="2">
    <location>
        <begin position="255"/>
        <end position="365"/>
    </location>
</feature>
<evidence type="ECO:0000259" key="2">
    <source>
        <dbReference type="Pfam" id="PF18705"/>
    </source>
</evidence>
<gene>
    <name evidence="3" type="ORF">QOZ92_002466</name>
</gene>
<dbReference type="RefSeq" id="WP_307508219.1">
    <property type="nucleotide sequence ID" value="NZ_BAAACE010000005.1"/>
</dbReference>
<sequence length="368" mass="42219">MIDKYKVLNNEQIKFDKYKEVKTDNEKMKNIMKSKLKSRNKMSKKVIAASISTLLILGTVALTNDTTWAYIDILTSRIESFLDRGYSEFDKYKFEGNQSIEHNGLVLNLGDVMLDDEQLIISLSMDYTNFDFKKHGINKKDFMPDIPILTIGDMSFPGQGGGIIPRDLKSENKKEFLYTVKLNRIDTDGDGIGDTDFDILDNLEKNKDYNLKIQFKDFDIGESKIEKGRLLSKSFGNWEFNTTINSSNISSDLNIVNANKIIDSRKGFKFKIDKVKISPTSVNIKTELEGHTHDIKYLRDYTDFSIKDERGNRLFGGSTDSSSVNSMHYHFELKGTEKKITIIPVIYLPDTPTKYLENEKIEIEIPQN</sequence>
<proteinExistence type="predicted"/>
<reference evidence="3 4" key="1">
    <citation type="submission" date="2023-07" db="EMBL/GenBank/DDBJ databases">
        <title>Genomic Encyclopedia of Type Strains, Phase IV (KMG-IV): sequencing the most valuable type-strain genomes for metagenomic binning, comparative biology and taxonomic classification.</title>
        <authorList>
            <person name="Goeker M."/>
        </authorList>
    </citation>
    <scope>NUCLEOTIDE SEQUENCE [LARGE SCALE GENOMIC DNA]</scope>
    <source>
        <strain evidence="3 4">DSM 15049</strain>
    </source>
</reference>
<evidence type="ECO:0008006" key="5">
    <source>
        <dbReference type="Google" id="ProtNLM"/>
    </source>
</evidence>
<protein>
    <recommendedName>
        <fullName evidence="5">DUF4179 domain-containing protein</fullName>
    </recommendedName>
</protein>
<accession>A0ABU0N2I9</accession>
<dbReference type="Gene3D" id="2.60.40.1630">
    <property type="entry name" value="bacillus anthracis domain"/>
    <property type="match status" value="1"/>
</dbReference>
<comment type="caution">
    <text evidence="3">The sequence shown here is derived from an EMBL/GenBank/DDBJ whole genome shotgun (WGS) entry which is preliminary data.</text>
</comment>
<dbReference type="EMBL" id="JAUSWG010000010">
    <property type="protein sequence ID" value="MDQ0557340.1"/>
    <property type="molecule type" value="Genomic_DNA"/>
</dbReference>
<name>A0ABU0N2I9_9FIRM</name>
<keyword evidence="4" id="KW-1185">Reference proteome</keyword>
<feature type="domain" description="DUF4179" evidence="1">
    <location>
        <begin position="38"/>
        <end position="125"/>
    </location>
</feature>
<dbReference type="Pfam" id="PF13786">
    <property type="entry name" value="DUF4179"/>
    <property type="match status" value="1"/>
</dbReference>
<dbReference type="InterPro" id="IPR025436">
    <property type="entry name" value="DUF4179"/>
</dbReference>
<dbReference type="Proteomes" id="UP001232584">
    <property type="component" value="Unassembled WGS sequence"/>
</dbReference>
<evidence type="ECO:0000259" key="1">
    <source>
        <dbReference type="Pfam" id="PF13786"/>
    </source>
</evidence>